<dbReference type="InterPro" id="IPR020097">
    <property type="entry name" value="PsdUridine_synth_TruA_a/b_dom"/>
</dbReference>
<gene>
    <name evidence="8" type="ORF">SAMN04489737_0882</name>
</gene>
<dbReference type="AlphaFoldDB" id="A0A1H2LEX4"/>
<dbReference type="STRING" id="131112.SAMN04489737_0882"/>
<reference evidence="9" key="1">
    <citation type="submission" date="2016-10" db="EMBL/GenBank/DDBJ databases">
        <authorList>
            <person name="Varghese N."/>
            <person name="Submissions S."/>
        </authorList>
    </citation>
    <scope>NUCLEOTIDE SEQUENCE [LARGE SCALE GENOMIC DNA]</scope>
    <source>
        <strain evidence="9">DSM 10002</strain>
    </source>
</reference>
<dbReference type="EC" id="5.4.99.12" evidence="6"/>
<dbReference type="PIRSF" id="PIRSF001430">
    <property type="entry name" value="tRNA_psdUrid_synth"/>
    <property type="match status" value="1"/>
</dbReference>
<evidence type="ECO:0000256" key="1">
    <source>
        <dbReference type="ARBA" id="ARBA00009375"/>
    </source>
</evidence>
<evidence type="ECO:0000313" key="9">
    <source>
        <dbReference type="Proteomes" id="UP000214355"/>
    </source>
</evidence>
<dbReference type="Gene3D" id="3.30.70.660">
    <property type="entry name" value="Pseudouridine synthase I, catalytic domain, C-terminal subdomain"/>
    <property type="match status" value="1"/>
</dbReference>
<accession>A0A1H2LEX4</accession>
<evidence type="ECO:0000313" key="8">
    <source>
        <dbReference type="EMBL" id="SDU79459.1"/>
    </source>
</evidence>
<sequence>MVTVAGRTDAGVHARHQVVHCDVSRAAWDTLPGRSSRTAAESLVMRANSMLSRAAASVLPWAPRGYSDVVIHKAAEVPPEFDARFSALWREYSYRIADGVAAWDPQRRDVLWLTDRLDIAAMNRAAVGLLGEHDFLSFCKPREGASTVRTLFELDFERHGDLVVGRARADAFCHSQVRTLMGTLIEVGRGAREERWPQVRLEERSRDGNVIVAPPHPLTLESVGYPVPSEYGRQASLARRFRG</sequence>
<keyword evidence="9" id="KW-1185">Reference proteome</keyword>
<dbReference type="PANTHER" id="PTHR11142">
    <property type="entry name" value="PSEUDOURIDYLATE SYNTHASE"/>
    <property type="match status" value="1"/>
</dbReference>
<dbReference type="GO" id="GO:0003723">
    <property type="term" value="F:RNA binding"/>
    <property type="evidence" value="ECO:0007669"/>
    <property type="project" value="InterPro"/>
</dbReference>
<dbReference type="EMBL" id="LT629804">
    <property type="protein sequence ID" value="SDU79459.1"/>
    <property type="molecule type" value="Genomic_DNA"/>
</dbReference>
<feature type="active site" description="Nucleophile" evidence="4">
    <location>
        <position position="9"/>
    </location>
</feature>
<dbReference type="CDD" id="cd02570">
    <property type="entry name" value="PseudoU_synth_EcTruA"/>
    <property type="match status" value="1"/>
</dbReference>
<dbReference type="Proteomes" id="UP000214355">
    <property type="component" value="Chromosome I"/>
</dbReference>
<dbReference type="Pfam" id="PF01416">
    <property type="entry name" value="PseudoU_synth_1"/>
    <property type="match status" value="1"/>
</dbReference>
<dbReference type="InterPro" id="IPR020095">
    <property type="entry name" value="PsdUridine_synth_TruA_C"/>
</dbReference>
<name>A0A1H2LEX4_9ACTO</name>
<dbReference type="SUPFAM" id="SSF55120">
    <property type="entry name" value="Pseudouridine synthase"/>
    <property type="match status" value="1"/>
</dbReference>
<comment type="catalytic activity">
    <reaction evidence="6">
        <text>uridine(38/39/40) in tRNA = pseudouridine(38/39/40) in tRNA</text>
        <dbReference type="Rhea" id="RHEA:22376"/>
        <dbReference type="Rhea" id="RHEA-COMP:10085"/>
        <dbReference type="Rhea" id="RHEA-COMP:10087"/>
        <dbReference type="ChEBI" id="CHEBI:65314"/>
        <dbReference type="ChEBI" id="CHEBI:65315"/>
        <dbReference type="EC" id="5.4.99.12"/>
    </reaction>
</comment>
<evidence type="ECO:0000256" key="6">
    <source>
        <dbReference type="RuleBase" id="RU003792"/>
    </source>
</evidence>
<evidence type="ECO:0000256" key="5">
    <source>
        <dbReference type="PIRSR" id="PIRSR001430-2"/>
    </source>
</evidence>
<proteinExistence type="inferred from homology"/>
<dbReference type="InterPro" id="IPR020094">
    <property type="entry name" value="TruA/RsuA/RluB/E/F_N"/>
</dbReference>
<feature type="binding site" evidence="5">
    <location>
        <position position="92"/>
    </location>
    <ligand>
        <name>substrate</name>
    </ligand>
</feature>
<dbReference type="Gene3D" id="3.30.70.580">
    <property type="entry name" value="Pseudouridine synthase I, catalytic domain, N-terminal subdomain"/>
    <property type="match status" value="1"/>
</dbReference>
<comment type="similarity">
    <text evidence="1 6">Belongs to the tRNA pseudouridine synthase TruA family.</text>
</comment>
<dbReference type="PANTHER" id="PTHR11142:SF0">
    <property type="entry name" value="TRNA PSEUDOURIDINE SYNTHASE-LIKE 1"/>
    <property type="match status" value="1"/>
</dbReference>
<evidence type="ECO:0000259" key="7">
    <source>
        <dbReference type="Pfam" id="PF01416"/>
    </source>
</evidence>
<evidence type="ECO:0000256" key="3">
    <source>
        <dbReference type="ARBA" id="ARBA00023235"/>
    </source>
</evidence>
<keyword evidence="2 6" id="KW-0819">tRNA processing</keyword>
<evidence type="ECO:0000256" key="2">
    <source>
        <dbReference type="ARBA" id="ARBA00022694"/>
    </source>
</evidence>
<protein>
    <recommendedName>
        <fullName evidence="6">tRNA pseudouridine synthase</fullName>
        <ecNumber evidence="6">5.4.99.12</ecNumber>
    </recommendedName>
</protein>
<dbReference type="GO" id="GO:0160147">
    <property type="term" value="F:tRNA pseudouridine(38-40) synthase activity"/>
    <property type="evidence" value="ECO:0007669"/>
    <property type="project" value="UniProtKB-EC"/>
</dbReference>
<dbReference type="InterPro" id="IPR001406">
    <property type="entry name" value="PsdUridine_synth_TruA"/>
</dbReference>
<keyword evidence="3 6" id="KW-0413">Isomerase</keyword>
<feature type="domain" description="Pseudouridine synthase I TruA alpha/beta" evidence="7">
    <location>
        <begin position="125"/>
        <end position="226"/>
    </location>
</feature>
<organism evidence="8 9">
    <name type="scientific">Arcanobacterium phocae</name>
    <dbReference type="NCBI Taxonomy" id="131112"/>
    <lineage>
        <taxon>Bacteria</taxon>
        <taxon>Bacillati</taxon>
        <taxon>Actinomycetota</taxon>
        <taxon>Actinomycetes</taxon>
        <taxon>Actinomycetales</taxon>
        <taxon>Actinomycetaceae</taxon>
        <taxon>Arcanobacterium</taxon>
    </lineage>
</organism>
<dbReference type="InterPro" id="IPR020103">
    <property type="entry name" value="PsdUridine_synth_cat_dom_sf"/>
</dbReference>
<evidence type="ECO:0000256" key="4">
    <source>
        <dbReference type="PIRSR" id="PIRSR001430-1"/>
    </source>
</evidence>
<dbReference type="GO" id="GO:0031119">
    <property type="term" value="P:tRNA pseudouridine synthesis"/>
    <property type="evidence" value="ECO:0007669"/>
    <property type="project" value="TreeGrafter"/>
</dbReference>